<comment type="caution">
    <text evidence="1">The sequence shown here is derived from an EMBL/GenBank/DDBJ whole genome shotgun (WGS) entry which is preliminary data.</text>
</comment>
<accession>A0AAW2EEB1</accession>
<reference evidence="1 2" key="1">
    <citation type="submission" date="2023-03" db="EMBL/GenBank/DDBJ databases">
        <title>High recombination rates correlate with genetic variation in Cardiocondyla obscurior ants.</title>
        <authorList>
            <person name="Errbii M."/>
        </authorList>
    </citation>
    <scope>NUCLEOTIDE SEQUENCE [LARGE SCALE GENOMIC DNA]</scope>
    <source>
        <strain evidence="1">Alpha-2009</strain>
        <tissue evidence="1">Whole body</tissue>
    </source>
</reference>
<sequence>MLSDVWLIGKLFVRMKTDERVKLYSTEHTLRVKKKRTRGAASSDGTDIIRPTYEFMTHCQCSCLPYGILGWERNTLVFFQ</sequence>
<gene>
    <name evidence="1" type="ORF">PUN28_019212</name>
</gene>
<evidence type="ECO:0000313" key="2">
    <source>
        <dbReference type="Proteomes" id="UP001430953"/>
    </source>
</evidence>
<keyword evidence="2" id="KW-1185">Reference proteome</keyword>
<dbReference type="AlphaFoldDB" id="A0AAW2EEB1"/>
<dbReference type="Proteomes" id="UP001430953">
    <property type="component" value="Unassembled WGS sequence"/>
</dbReference>
<evidence type="ECO:0000313" key="1">
    <source>
        <dbReference type="EMBL" id="KAL0100661.1"/>
    </source>
</evidence>
<dbReference type="EMBL" id="JADYXP020000025">
    <property type="protein sequence ID" value="KAL0100661.1"/>
    <property type="molecule type" value="Genomic_DNA"/>
</dbReference>
<proteinExistence type="predicted"/>
<protein>
    <submittedName>
        <fullName evidence="1">Uncharacterized protein</fullName>
    </submittedName>
</protein>
<organism evidence="1 2">
    <name type="scientific">Cardiocondyla obscurior</name>
    <dbReference type="NCBI Taxonomy" id="286306"/>
    <lineage>
        <taxon>Eukaryota</taxon>
        <taxon>Metazoa</taxon>
        <taxon>Ecdysozoa</taxon>
        <taxon>Arthropoda</taxon>
        <taxon>Hexapoda</taxon>
        <taxon>Insecta</taxon>
        <taxon>Pterygota</taxon>
        <taxon>Neoptera</taxon>
        <taxon>Endopterygota</taxon>
        <taxon>Hymenoptera</taxon>
        <taxon>Apocrita</taxon>
        <taxon>Aculeata</taxon>
        <taxon>Formicoidea</taxon>
        <taxon>Formicidae</taxon>
        <taxon>Myrmicinae</taxon>
        <taxon>Cardiocondyla</taxon>
    </lineage>
</organism>
<name>A0AAW2EEB1_9HYME</name>